<dbReference type="KEGG" id="eac:EAL2_c17090"/>
<evidence type="ECO:0000259" key="1">
    <source>
        <dbReference type="Pfam" id="PF01548"/>
    </source>
</evidence>
<dbReference type="KEGG" id="eac:EAL2_c19400"/>
<dbReference type="InterPro" id="IPR002525">
    <property type="entry name" value="Transp_IS110-like_N"/>
</dbReference>
<sequence length="430" mass="48436">MNNRNYLSAGIDVGSAFSWMSIVDQSGTAIQKPFKITHNNSNSLEKAVSALKKAEELYSMKCRIFLESTGIYHFPLFCFLVDSGFDVSIINPIITHSVKNASIRKVKNDKIDSLGIAKLGLSHDLPVSQFPAKLVLELRTLTRKYYDLTDEKSAHINRLKGYLHTVFPQYIGIFNDITGTTSTMILRQYGTPDKILRGHKKTMISKISKASRKGISKATDRYEKLYQAALAAKSFGCQIESVYFNISLTLDLIERLACAINSIMERIQQLVAFNKNEEFVKQISWLNSIKGVGFLSAVTIMCEIGDFSTFRSPKQLFAFFGLDPEVNQSGNFNGTDVHMSKRGSRIARRAIFAVALASIRRKRDGEAINPYLCDYYMKKAAQKPKMVALGAIMHKICNIIFAVLRDEKGFELRSPQEHCKQYKRPTQMAA</sequence>
<dbReference type="EMBL" id="CP007452">
    <property type="protein sequence ID" value="AHM56681.1"/>
    <property type="molecule type" value="Genomic_DNA"/>
</dbReference>
<gene>
    <name evidence="9" type="ORF">EAL2_808p01840</name>
    <name evidence="10" type="ORF">EAL2_808p05810</name>
    <name evidence="3" type="ORF">EAL2_c06090</name>
    <name evidence="4" type="ORF">EAL2_c06260</name>
    <name evidence="5" type="ORF">EAL2_c06570</name>
    <name evidence="6" type="ORF">EAL2_c13860</name>
    <name evidence="7" type="ORF">EAL2_c17090</name>
    <name evidence="8" type="ORF">EAL2_c19400</name>
</gene>
<evidence type="ECO:0000313" key="8">
    <source>
        <dbReference type="EMBL" id="AHM57221.1"/>
    </source>
</evidence>
<dbReference type="NCBIfam" id="NF033542">
    <property type="entry name" value="transpos_IS110"/>
    <property type="match status" value="1"/>
</dbReference>
<geneLocation type="plasmid" evidence="9 11">
    <name>EAL2_808p</name>
</geneLocation>
<dbReference type="KEGG" id="eac:EAL2_c06090"/>
<dbReference type="Proteomes" id="UP000019591">
    <property type="component" value="Chromosome"/>
</dbReference>
<evidence type="ECO:0000313" key="5">
    <source>
        <dbReference type="EMBL" id="AHM55958.1"/>
    </source>
</evidence>
<dbReference type="InterPro" id="IPR047650">
    <property type="entry name" value="Transpos_IS110"/>
</dbReference>
<evidence type="ECO:0000313" key="4">
    <source>
        <dbReference type="EMBL" id="AHM55928.1"/>
    </source>
</evidence>
<dbReference type="GO" id="GO:0003677">
    <property type="term" value="F:DNA binding"/>
    <property type="evidence" value="ECO:0007669"/>
    <property type="project" value="InterPro"/>
</dbReference>
<protein>
    <submittedName>
        <fullName evidence="5">Uncharacterized protein</fullName>
    </submittedName>
</protein>
<dbReference type="eggNOG" id="COG3547">
    <property type="taxonomic scope" value="Bacteria"/>
</dbReference>
<evidence type="ECO:0000259" key="2">
    <source>
        <dbReference type="Pfam" id="PF02371"/>
    </source>
</evidence>
<dbReference type="KEGG" id="eac:EAL2_808p05810"/>
<reference evidence="5 11" key="1">
    <citation type="journal article" date="2014" name="Genome Announc.">
        <title>Complete Genome Sequence of Amino Acid-Utilizing Eubacterium acidaminophilum al-2 (DSM 3953).</title>
        <authorList>
            <person name="Poehlein A."/>
            <person name="Andreesen J.R."/>
            <person name="Daniel R."/>
        </authorList>
    </citation>
    <scope>NUCLEOTIDE SEQUENCE [LARGE SCALE GENOMIC DNA]</scope>
    <source>
        <strain evidence="5 11">DSM 3953</strain>
        <plasmid evidence="9">EAL2_808p</plasmid>
        <plasmid evidence="11">Plasmid EAL2_808p</plasmid>
    </source>
</reference>
<feature type="domain" description="Transposase IS116/IS110/IS902 C-terminal" evidence="2">
    <location>
        <begin position="286"/>
        <end position="363"/>
    </location>
</feature>
<dbReference type="EMBL" id="CP007452">
    <property type="protein sequence ID" value="AHM55958.1"/>
    <property type="molecule type" value="Genomic_DNA"/>
</dbReference>
<evidence type="ECO:0000313" key="6">
    <source>
        <dbReference type="EMBL" id="AHM56681.1"/>
    </source>
</evidence>
<organism evidence="5 11">
    <name type="scientific">Peptoclostridium acidaminophilum DSM 3953</name>
    <dbReference type="NCBI Taxonomy" id="1286171"/>
    <lineage>
        <taxon>Bacteria</taxon>
        <taxon>Bacillati</taxon>
        <taxon>Bacillota</taxon>
        <taxon>Clostridia</taxon>
        <taxon>Peptostreptococcales</taxon>
        <taxon>Peptoclostridiaceae</taxon>
        <taxon>Peptoclostridium</taxon>
    </lineage>
</organism>
<dbReference type="GO" id="GO:0006313">
    <property type="term" value="P:DNA transposition"/>
    <property type="evidence" value="ECO:0007669"/>
    <property type="project" value="InterPro"/>
</dbReference>
<keyword evidence="11" id="KW-1185">Reference proteome</keyword>
<dbReference type="EMBL" id="CP007452">
    <property type="protein sequence ID" value="AHM57004.1"/>
    <property type="molecule type" value="Genomic_DNA"/>
</dbReference>
<dbReference type="Proteomes" id="UP000019591">
    <property type="component" value="Plasmid EAL2_808p"/>
</dbReference>
<dbReference type="KEGG" id="eac:EAL2_c06570"/>
<dbReference type="RefSeq" id="WP_038601674.1">
    <property type="nucleotide sequence ID" value="NZ_CP007452.1"/>
</dbReference>
<dbReference type="HOGENOM" id="CLU_036902_4_8_9"/>
<dbReference type="InterPro" id="IPR003346">
    <property type="entry name" value="Transposase_20"/>
</dbReference>
<evidence type="ECO:0000313" key="3">
    <source>
        <dbReference type="EMBL" id="AHM55911.1"/>
    </source>
</evidence>
<accession>W8TDQ7</accession>
<dbReference type="EMBL" id="CP007452">
    <property type="protein sequence ID" value="AHM55928.1"/>
    <property type="molecule type" value="Genomic_DNA"/>
</dbReference>
<dbReference type="KEGG" id="eac:EAL2_c06260"/>
<dbReference type="Pfam" id="PF02371">
    <property type="entry name" value="Transposase_20"/>
    <property type="match status" value="1"/>
</dbReference>
<keyword evidence="9" id="KW-0614">Plasmid</keyword>
<dbReference type="EMBL" id="CP007453">
    <property type="protein sequence ID" value="AHM58084.1"/>
    <property type="molecule type" value="Genomic_DNA"/>
</dbReference>
<evidence type="ECO:0000313" key="7">
    <source>
        <dbReference type="EMBL" id="AHM57004.1"/>
    </source>
</evidence>
<dbReference type="PANTHER" id="PTHR33055">
    <property type="entry name" value="TRANSPOSASE FOR INSERTION SEQUENCE ELEMENT IS1111A"/>
    <property type="match status" value="1"/>
</dbReference>
<dbReference type="PATRIC" id="fig|1286171.3.peg.1335"/>
<dbReference type="KEGG" id="eac:EAL2_808p01840"/>
<dbReference type="PANTHER" id="PTHR33055:SF13">
    <property type="entry name" value="TRANSPOSASE"/>
    <property type="match status" value="1"/>
</dbReference>
<evidence type="ECO:0000313" key="9">
    <source>
        <dbReference type="EMBL" id="AHM57689.1"/>
    </source>
</evidence>
<dbReference type="EMBL" id="CP007452">
    <property type="protein sequence ID" value="AHM55911.1"/>
    <property type="molecule type" value="Genomic_DNA"/>
</dbReference>
<dbReference type="EMBL" id="CP007452">
    <property type="protein sequence ID" value="AHM57221.1"/>
    <property type="molecule type" value="Genomic_DNA"/>
</dbReference>
<dbReference type="EMBL" id="CP007453">
    <property type="protein sequence ID" value="AHM57689.1"/>
    <property type="molecule type" value="Genomic_DNA"/>
</dbReference>
<name>W8TDQ7_PEPAC</name>
<evidence type="ECO:0000313" key="10">
    <source>
        <dbReference type="EMBL" id="AHM58084.1"/>
    </source>
</evidence>
<dbReference type="AlphaFoldDB" id="W8TDQ7"/>
<proteinExistence type="predicted"/>
<dbReference type="Pfam" id="PF01548">
    <property type="entry name" value="DEDD_Tnp_IS110"/>
    <property type="match status" value="1"/>
</dbReference>
<feature type="domain" description="Transposase IS110-like N-terminal" evidence="1">
    <location>
        <begin position="9"/>
        <end position="168"/>
    </location>
</feature>
<dbReference type="GO" id="GO:0004803">
    <property type="term" value="F:transposase activity"/>
    <property type="evidence" value="ECO:0007669"/>
    <property type="project" value="InterPro"/>
</dbReference>
<evidence type="ECO:0000313" key="11">
    <source>
        <dbReference type="Proteomes" id="UP000019591"/>
    </source>
</evidence>
<dbReference type="KEGG" id="eac:EAL2_c13860"/>